<evidence type="ECO:0000313" key="2">
    <source>
        <dbReference type="EMBL" id="QDT39643.1"/>
    </source>
</evidence>
<accession>A0A517R737</accession>
<evidence type="ECO:0000256" key="1">
    <source>
        <dbReference type="SAM" id="MobiDB-lite"/>
    </source>
</evidence>
<keyword evidence="3" id="KW-1185">Reference proteome</keyword>
<dbReference type="Proteomes" id="UP000317318">
    <property type="component" value="Chromosome"/>
</dbReference>
<gene>
    <name evidence="2" type="ORF">Pan189_40520</name>
</gene>
<organism evidence="2 3">
    <name type="scientific">Stratiformator vulcanicus</name>
    <dbReference type="NCBI Taxonomy" id="2527980"/>
    <lineage>
        <taxon>Bacteria</taxon>
        <taxon>Pseudomonadati</taxon>
        <taxon>Planctomycetota</taxon>
        <taxon>Planctomycetia</taxon>
        <taxon>Planctomycetales</taxon>
        <taxon>Planctomycetaceae</taxon>
        <taxon>Stratiformator</taxon>
    </lineage>
</organism>
<evidence type="ECO:0000313" key="3">
    <source>
        <dbReference type="Proteomes" id="UP000317318"/>
    </source>
</evidence>
<name>A0A517R737_9PLAN</name>
<dbReference type="KEGG" id="svp:Pan189_40520"/>
<protein>
    <submittedName>
        <fullName evidence="2">Uncharacterized protein</fullName>
    </submittedName>
</protein>
<dbReference type="EMBL" id="CP036268">
    <property type="protein sequence ID" value="QDT39643.1"/>
    <property type="molecule type" value="Genomic_DNA"/>
</dbReference>
<dbReference type="AlphaFoldDB" id="A0A517R737"/>
<feature type="region of interest" description="Disordered" evidence="1">
    <location>
        <begin position="62"/>
        <end position="98"/>
    </location>
</feature>
<reference evidence="2 3" key="1">
    <citation type="submission" date="2019-02" db="EMBL/GenBank/DDBJ databases">
        <title>Deep-cultivation of Planctomycetes and their phenomic and genomic characterization uncovers novel biology.</title>
        <authorList>
            <person name="Wiegand S."/>
            <person name="Jogler M."/>
            <person name="Boedeker C."/>
            <person name="Pinto D."/>
            <person name="Vollmers J."/>
            <person name="Rivas-Marin E."/>
            <person name="Kohn T."/>
            <person name="Peeters S.H."/>
            <person name="Heuer A."/>
            <person name="Rast P."/>
            <person name="Oberbeckmann S."/>
            <person name="Bunk B."/>
            <person name="Jeske O."/>
            <person name="Meyerdierks A."/>
            <person name="Storesund J.E."/>
            <person name="Kallscheuer N."/>
            <person name="Luecker S."/>
            <person name="Lage O.M."/>
            <person name="Pohl T."/>
            <person name="Merkel B.J."/>
            <person name="Hornburger P."/>
            <person name="Mueller R.-W."/>
            <person name="Bruemmer F."/>
            <person name="Labrenz M."/>
            <person name="Spormann A.M."/>
            <person name="Op den Camp H."/>
            <person name="Overmann J."/>
            <person name="Amann R."/>
            <person name="Jetten M.S.M."/>
            <person name="Mascher T."/>
            <person name="Medema M.H."/>
            <person name="Devos D.P."/>
            <person name="Kaster A.-K."/>
            <person name="Ovreas L."/>
            <person name="Rohde M."/>
            <person name="Galperin M.Y."/>
            <person name="Jogler C."/>
        </authorList>
    </citation>
    <scope>NUCLEOTIDE SEQUENCE [LARGE SCALE GENOMIC DNA]</scope>
    <source>
        <strain evidence="2 3">Pan189</strain>
    </source>
</reference>
<sequence length="172" mass="18027">MSWSFHLNDIGRKVVLCAAALALFSAPVAGSLKLRGNCCCSDVAKSCASAEPVVSPCCAGPAKEADKSPTASCCRRPDLQPNGSDDADEPTSAQSKGPSRCALGLGGCQCCQEIQNEAIPEQPKSELVSVASLSRPTVRPAAHCTIAVTRDQLDTPSLSGREVRTKHCSWRN</sequence>
<proteinExistence type="predicted"/>